<protein>
    <recommendedName>
        <fullName evidence="1">Calpain catalytic domain-containing protein</fullName>
    </recommendedName>
</protein>
<accession>A0A512P947</accession>
<dbReference type="GO" id="GO:0006508">
    <property type="term" value="P:proteolysis"/>
    <property type="evidence" value="ECO:0007669"/>
    <property type="project" value="InterPro"/>
</dbReference>
<evidence type="ECO:0000313" key="2">
    <source>
        <dbReference type="EMBL" id="GEP67733.1"/>
    </source>
</evidence>
<dbReference type="Proteomes" id="UP000321798">
    <property type="component" value="Unassembled WGS sequence"/>
</dbReference>
<dbReference type="InterPro" id="IPR001300">
    <property type="entry name" value="Peptidase_C2_calpain_cat"/>
</dbReference>
<reference evidence="2 3" key="1">
    <citation type="submission" date="2019-07" db="EMBL/GenBank/DDBJ databases">
        <title>Whole genome shotgun sequence of Cellulomonas soli NBRC 109434.</title>
        <authorList>
            <person name="Hosoyama A."/>
            <person name="Uohara A."/>
            <person name="Ohji S."/>
            <person name="Ichikawa N."/>
        </authorList>
    </citation>
    <scope>NUCLEOTIDE SEQUENCE [LARGE SCALE GENOMIC DNA]</scope>
    <source>
        <strain evidence="2 3">NBRC 109434</strain>
    </source>
</reference>
<evidence type="ECO:0000313" key="3">
    <source>
        <dbReference type="Proteomes" id="UP000321798"/>
    </source>
</evidence>
<dbReference type="Pfam" id="PF00648">
    <property type="entry name" value="Peptidase_C2"/>
    <property type="match status" value="1"/>
</dbReference>
<dbReference type="InterPro" id="IPR038765">
    <property type="entry name" value="Papain-like_cys_pep_sf"/>
</dbReference>
<dbReference type="GO" id="GO:0004198">
    <property type="term" value="F:calcium-dependent cysteine-type endopeptidase activity"/>
    <property type="evidence" value="ECO:0007669"/>
    <property type="project" value="InterPro"/>
</dbReference>
<evidence type="ECO:0000259" key="1">
    <source>
        <dbReference type="Pfam" id="PF00648"/>
    </source>
</evidence>
<name>A0A512P947_9CELL</name>
<dbReference type="RefSeq" id="WP_146951472.1">
    <property type="nucleotide sequence ID" value="NZ_BAABBJ010000005.1"/>
</dbReference>
<dbReference type="AlphaFoldDB" id="A0A512P947"/>
<dbReference type="OrthoDB" id="4617536at2"/>
<organism evidence="2 3">
    <name type="scientific">Cellulomonas soli</name>
    <dbReference type="NCBI Taxonomy" id="931535"/>
    <lineage>
        <taxon>Bacteria</taxon>
        <taxon>Bacillati</taxon>
        <taxon>Actinomycetota</taxon>
        <taxon>Actinomycetes</taxon>
        <taxon>Micrococcales</taxon>
        <taxon>Cellulomonadaceae</taxon>
        <taxon>Cellulomonas</taxon>
    </lineage>
</organism>
<keyword evidence="3" id="KW-1185">Reference proteome</keyword>
<gene>
    <name evidence="2" type="ORF">CSO01_04480</name>
</gene>
<feature type="domain" description="Calpain catalytic" evidence="1">
    <location>
        <begin position="171"/>
        <end position="375"/>
    </location>
</feature>
<comment type="caution">
    <text evidence="2">The sequence shown here is derived from an EMBL/GenBank/DDBJ whole genome shotgun (WGS) entry which is preliminary data.</text>
</comment>
<sequence length="404" mass="42723">MSVLPGDATAVAGTATSVERAAAAVEAARMLVHRERGAMDWTGAAADACDARLGAVEGGADAVTQSMTAIAQALSRYAADLAVAQSDAQNADDDRRRAKTKVDASPLDLPAWLDYLRARSRVWSAVQGAEAAAGRAAAAVRAALGTGAEAIAGLTDAARRDTAVPDDILDSGSMSQQDVQQQGIGSCYLLSSLMGYLRTDAGDALLRKNVRWDEQEQGYWVTLYVDGKPKQVFVDGVYDGGVRQPASVVGVASVYEAAVGIQLGYADLNDGGYSKDAMQLITGKAGEEYTTSHSWWPFDDEFGEERDDIADRLARGASVTADTGGRPNVDDLAVQVERGGSRVDTTVDVVGRHAYMVERIDDDGGVWVRNPWGQGNGADGGQVFRLAPDEFQRVFGRVTVSEVP</sequence>
<dbReference type="SUPFAM" id="SSF54001">
    <property type="entry name" value="Cysteine proteinases"/>
    <property type="match status" value="1"/>
</dbReference>
<proteinExistence type="predicted"/>
<dbReference type="EMBL" id="BKAL01000001">
    <property type="protein sequence ID" value="GEP67733.1"/>
    <property type="molecule type" value="Genomic_DNA"/>
</dbReference>